<dbReference type="RefSeq" id="WP_008059535.1">
    <property type="nucleotide sequence ID" value="NZ_AFHG01000033.1"/>
</dbReference>
<sequence>MVSHELLVFLIDLAAKLSGYPPMPVDALPPVRLLSEDALARIVCPQAENGCTNIAATFETDQYVIYVRDSLDMENAADNSFLLHELVHVLQHRARGDAIFADCPTTLKTETEAYQAQNAYLKREGQFLRFGEALGFMSCAGEQNTFFTRDIMIDPLIVK</sequence>
<dbReference type="AlphaFoldDB" id="F5R9W9"/>
<reference evidence="1 2" key="1">
    <citation type="journal article" date="2011" name="J. Bacteriol.">
        <title>Genome sequence of Methyloversatilis universalis FAM5T, a methylotrophic representative of the order Rhodocyclales.</title>
        <authorList>
            <person name="Kittichotirat W."/>
            <person name="Good N.M."/>
            <person name="Hall R."/>
            <person name="Bringel F."/>
            <person name="Lajus A."/>
            <person name="Medigue C."/>
            <person name="Smalley N.E."/>
            <person name="Beck D."/>
            <person name="Bumgarner R."/>
            <person name="Vuilleumier S."/>
            <person name="Kalyuzhnaya M.G."/>
        </authorList>
    </citation>
    <scope>NUCLEOTIDE SEQUENCE [LARGE SCALE GENOMIC DNA]</scope>
    <source>
        <strain evidence="2">ATCC BAA-1314 / JCM 13912 / FAM5</strain>
    </source>
</reference>
<proteinExistence type="predicted"/>
<dbReference type="Proteomes" id="UP000005019">
    <property type="component" value="Unassembled WGS sequence"/>
</dbReference>
<name>F5R9W9_METUF</name>
<protein>
    <submittedName>
        <fullName evidence="1">Uncharacterized protein</fullName>
    </submittedName>
</protein>
<evidence type="ECO:0000313" key="2">
    <source>
        <dbReference type="Proteomes" id="UP000005019"/>
    </source>
</evidence>
<comment type="caution">
    <text evidence="1">The sequence shown here is derived from an EMBL/GenBank/DDBJ whole genome shotgun (WGS) entry which is preliminary data.</text>
</comment>
<dbReference type="OrthoDB" id="9156132at2"/>
<dbReference type="EMBL" id="AFHG01000033">
    <property type="protein sequence ID" value="EGK72635.1"/>
    <property type="molecule type" value="Genomic_DNA"/>
</dbReference>
<evidence type="ECO:0000313" key="1">
    <source>
        <dbReference type="EMBL" id="EGK72635.1"/>
    </source>
</evidence>
<accession>F5R9W9</accession>
<keyword evidence="2" id="KW-1185">Reference proteome</keyword>
<gene>
    <name evidence="1" type="ORF">METUNv1_01045</name>
</gene>
<organism evidence="1 2">
    <name type="scientific">Methyloversatilis universalis (strain ATCC BAA-1314 / DSM 25237 / JCM 13912 / CCUG 52030 / FAM5)</name>
    <dbReference type="NCBI Taxonomy" id="1000565"/>
    <lineage>
        <taxon>Bacteria</taxon>
        <taxon>Pseudomonadati</taxon>
        <taxon>Pseudomonadota</taxon>
        <taxon>Betaproteobacteria</taxon>
        <taxon>Nitrosomonadales</taxon>
        <taxon>Sterolibacteriaceae</taxon>
        <taxon>Methyloversatilis</taxon>
    </lineage>
</organism>